<dbReference type="InterPro" id="IPR015655">
    <property type="entry name" value="PP2C"/>
</dbReference>
<dbReference type="FunCoup" id="C4R2H7">
    <property type="interactions" value="1450"/>
</dbReference>
<dbReference type="EC" id="3.1.3.16" evidence="4"/>
<comment type="cofactor">
    <cofactor evidence="2">
        <name>Mg(2+)</name>
        <dbReference type="ChEBI" id="CHEBI:18420"/>
    </cofactor>
</comment>
<dbReference type="PROSITE" id="PS01032">
    <property type="entry name" value="PPM_1"/>
    <property type="match status" value="1"/>
</dbReference>
<keyword evidence="7 10" id="KW-0904">Protein phosphatase</keyword>
<feature type="region of interest" description="Disordered" evidence="11">
    <location>
        <begin position="407"/>
        <end position="435"/>
    </location>
</feature>
<comment type="cofactor">
    <cofactor evidence="1">
        <name>Mn(2+)</name>
        <dbReference type="ChEBI" id="CHEBI:29035"/>
    </cofactor>
</comment>
<name>C4R2H7_KOMPG</name>
<keyword evidence="14" id="KW-1185">Reference proteome</keyword>
<evidence type="ECO:0000256" key="4">
    <source>
        <dbReference type="ARBA" id="ARBA00013081"/>
    </source>
</evidence>
<dbReference type="RefSeq" id="XP_002491981.1">
    <property type="nucleotide sequence ID" value="XM_002491936.1"/>
</dbReference>
<proteinExistence type="inferred from homology"/>
<evidence type="ECO:0000256" key="2">
    <source>
        <dbReference type="ARBA" id="ARBA00001946"/>
    </source>
</evidence>
<dbReference type="InterPro" id="IPR000222">
    <property type="entry name" value="PP2C_BS"/>
</dbReference>
<evidence type="ECO:0000256" key="7">
    <source>
        <dbReference type="ARBA" id="ARBA00022912"/>
    </source>
</evidence>
<dbReference type="STRING" id="644223.C4R2H7"/>
<keyword evidence="8" id="KW-0464">Manganese</keyword>
<evidence type="ECO:0000313" key="14">
    <source>
        <dbReference type="Proteomes" id="UP000000314"/>
    </source>
</evidence>
<feature type="region of interest" description="Disordered" evidence="11">
    <location>
        <begin position="348"/>
        <end position="371"/>
    </location>
</feature>
<dbReference type="SMART" id="SM00332">
    <property type="entry name" value="PP2Cc"/>
    <property type="match status" value="1"/>
</dbReference>
<reference evidence="13 14" key="1">
    <citation type="journal article" date="2009" name="Nat. Biotechnol.">
        <title>Genome sequence of the recombinant protein production host Pichia pastoris.</title>
        <authorList>
            <person name="De Schutter K."/>
            <person name="Lin Y.C."/>
            <person name="Tiels P."/>
            <person name="Van Hecke A."/>
            <person name="Glinka S."/>
            <person name="Weber-Lehmann J."/>
            <person name="Rouze P."/>
            <person name="Van de Peer Y."/>
            <person name="Callewaert N."/>
        </authorList>
    </citation>
    <scope>NUCLEOTIDE SEQUENCE [LARGE SCALE GENOMIC DNA]</scope>
    <source>
        <strain evidence="14">GS115 / ATCC 20864</strain>
    </source>
</reference>
<protein>
    <recommendedName>
        <fullName evidence="4">protein-serine/threonine phosphatase</fullName>
        <ecNumber evidence="4">3.1.3.16</ecNumber>
    </recommendedName>
</protein>
<comment type="catalytic activity">
    <reaction evidence="9">
        <text>O-phospho-L-threonyl-[protein] + H2O = L-threonyl-[protein] + phosphate</text>
        <dbReference type="Rhea" id="RHEA:47004"/>
        <dbReference type="Rhea" id="RHEA-COMP:11060"/>
        <dbReference type="Rhea" id="RHEA-COMP:11605"/>
        <dbReference type="ChEBI" id="CHEBI:15377"/>
        <dbReference type="ChEBI" id="CHEBI:30013"/>
        <dbReference type="ChEBI" id="CHEBI:43474"/>
        <dbReference type="ChEBI" id="CHEBI:61977"/>
        <dbReference type="EC" id="3.1.3.16"/>
    </reaction>
    <physiologicalReaction direction="left-to-right" evidence="9">
        <dbReference type="Rhea" id="RHEA:47005"/>
    </physiologicalReaction>
</comment>
<evidence type="ECO:0000256" key="6">
    <source>
        <dbReference type="ARBA" id="ARBA00022801"/>
    </source>
</evidence>
<gene>
    <name evidence="13" type="ordered locus">PAS_chr2-2_0216</name>
</gene>
<dbReference type="KEGG" id="ppa:PAS_chr2-2_0216"/>
<dbReference type="GeneID" id="8198624"/>
<dbReference type="InParanoid" id="C4R2H7"/>
<dbReference type="EMBL" id="FN392320">
    <property type="protein sequence ID" value="CAY69701.1"/>
    <property type="molecule type" value="Genomic_DNA"/>
</dbReference>
<dbReference type="PROSITE" id="PS51746">
    <property type="entry name" value="PPM_2"/>
    <property type="match status" value="1"/>
</dbReference>
<sequence>MGQILSTPNVTREQSSDQDEKLYYGLSCMQGWRVSMEDAHTTILDLWKQEKNKKLGKSDYAALFGIYDGHGGDEVAKYLGAKFDDIVTGAYDDNQEKGYESWLTSAFLQADRQMLSDPQAQYFTSGSTATVVVIENDTLVCANAGDSRSILSANGAVKALSFDHKPSNEGEKARIVAAGGFVDVGRVNGNLALSRAIGDFEFKRANDLPAHDQAVTALPDIIEHKITPQDEFIVLACDGIWDSLTSQQVVDIVRYYVKEGKPLDVIGSEIVDICLAPDSAGSGIGCDNMSICIVALLQGRTIEEWYEYMKEKIPDNLINPGELHLDLYASTLADKKIWIEDLGGYSNNSDDKSSHISDDNETTGDTKDENEHVRDLIDELLNDESVRGDNGHIYLDKVNPGLLARLLRRPSPSDERTAEGTSVLKEEDTDEDESK</sequence>
<dbReference type="OrthoDB" id="10264738at2759"/>
<dbReference type="FunFam" id="3.60.40.10:FF:000016">
    <property type="entry name" value="Protein phosphatase 2C"/>
    <property type="match status" value="1"/>
</dbReference>
<evidence type="ECO:0000256" key="3">
    <source>
        <dbReference type="ARBA" id="ARBA00006702"/>
    </source>
</evidence>
<evidence type="ECO:0000313" key="13">
    <source>
        <dbReference type="EMBL" id="CAY69701.1"/>
    </source>
</evidence>
<dbReference type="HOGENOM" id="CLU_013173_4_2_1"/>
<dbReference type="InterPro" id="IPR036457">
    <property type="entry name" value="PPM-type-like_dom_sf"/>
</dbReference>
<evidence type="ECO:0000256" key="10">
    <source>
        <dbReference type="RuleBase" id="RU003465"/>
    </source>
</evidence>
<keyword evidence="6 10" id="KW-0378">Hydrolase</keyword>
<evidence type="ECO:0000256" key="9">
    <source>
        <dbReference type="ARBA" id="ARBA00048832"/>
    </source>
</evidence>
<dbReference type="PANTHER" id="PTHR13832">
    <property type="entry name" value="PROTEIN PHOSPHATASE 2C"/>
    <property type="match status" value="1"/>
</dbReference>
<evidence type="ECO:0000259" key="12">
    <source>
        <dbReference type="PROSITE" id="PS51746"/>
    </source>
</evidence>
<dbReference type="eggNOG" id="KOG0698">
    <property type="taxonomic scope" value="Eukaryota"/>
</dbReference>
<evidence type="ECO:0000256" key="1">
    <source>
        <dbReference type="ARBA" id="ARBA00001936"/>
    </source>
</evidence>
<feature type="domain" description="PPM-type phosphatase" evidence="12">
    <location>
        <begin position="23"/>
        <end position="296"/>
    </location>
</feature>
<dbReference type="Pfam" id="PF00481">
    <property type="entry name" value="PP2C"/>
    <property type="match status" value="1"/>
</dbReference>
<evidence type="ECO:0000256" key="8">
    <source>
        <dbReference type="ARBA" id="ARBA00023211"/>
    </source>
</evidence>
<accession>C4R2H7</accession>
<evidence type="ECO:0000256" key="5">
    <source>
        <dbReference type="ARBA" id="ARBA00022723"/>
    </source>
</evidence>
<dbReference type="PANTHER" id="PTHR13832:SF565">
    <property type="entry name" value="AT28366P-RELATED"/>
    <property type="match status" value="1"/>
</dbReference>
<dbReference type="GO" id="GO:1903753">
    <property type="term" value="P:negative regulation of p38MAPK cascade"/>
    <property type="evidence" value="ECO:0007669"/>
    <property type="project" value="UniProtKB-ARBA"/>
</dbReference>
<dbReference type="SUPFAM" id="SSF81606">
    <property type="entry name" value="PP2C-like"/>
    <property type="match status" value="1"/>
</dbReference>
<keyword evidence="5" id="KW-0479">Metal-binding</keyword>
<dbReference type="OMA" id="GPGIRNQ"/>
<dbReference type="AlphaFoldDB" id="C4R2H7"/>
<dbReference type="GO" id="GO:1904289">
    <property type="term" value="P:regulation of mitotic DNA damage checkpoint"/>
    <property type="evidence" value="ECO:0007669"/>
    <property type="project" value="UniProtKB-ARBA"/>
</dbReference>
<dbReference type="Proteomes" id="UP000000314">
    <property type="component" value="Chromosome 2"/>
</dbReference>
<dbReference type="GO" id="GO:0046872">
    <property type="term" value="F:metal ion binding"/>
    <property type="evidence" value="ECO:0007669"/>
    <property type="project" value="UniProtKB-KW"/>
</dbReference>
<dbReference type="GO" id="GO:0004722">
    <property type="term" value="F:protein serine/threonine phosphatase activity"/>
    <property type="evidence" value="ECO:0007669"/>
    <property type="project" value="UniProtKB-EC"/>
</dbReference>
<organism evidence="13 14">
    <name type="scientific">Komagataella phaffii (strain GS115 / ATCC 20864)</name>
    <name type="common">Yeast</name>
    <name type="synonym">Pichia pastoris</name>
    <dbReference type="NCBI Taxonomy" id="644223"/>
    <lineage>
        <taxon>Eukaryota</taxon>
        <taxon>Fungi</taxon>
        <taxon>Dikarya</taxon>
        <taxon>Ascomycota</taxon>
        <taxon>Saccharomycotina</taxon>
        <taxon>Pichiomycetes</taxon>
        <taxon>Pichiales</taxon>
        <taxon>Pichiaceae</taxon>
        <taxon>Komagataella</taxon>
    </lineage>
</organism>
<dbReference type="InterPro" id="IPR001932">
    <property type="entry name" value="PPM-type_phosphatase-like_dom"/>
</dbReference>
<feature type="compositionally biased region" description="Basic and acidic residues" evidence="11">
    <location>
        <begin position="349"/>
        <end position="371"/>
    </location>
</feature>
<dbReference type="CDD" id="cd00143">
    <property type="entry name" value="PP2Cc"/>
    <property type="match status" value="1"/>
</dbReference>
<dbReference type="SMR" id="C4R2H7"/>
<comment type="similarity">
    <text evidence="3 10">Belongs to the PP2C family.</text>
</comment>
<dbReference type="Gene3D" id="3.60.40.10">
    <property type="entry name" value="PPM-type phosphatase domain"/>
    <property type="match status" value="1"/>
</dbReference>
<evidence type="ECO:0000256" key="11">
    <source>
        <dbReference type="SAM" id="MobiDB-lite"/>
    </source>
</evidence>